<dbReference type="GO" id="GO:0003676">
    <property type="term" value="F:nucleic acid binding"/>
    <property type="evidence" value="ECO:0007669"/>
    <property type="project" value="InterPro"/>
</dbReference>
<sequence length="961" mass="109044">MITNSDVGVESVQLELEESDICGGIIESEIICEGDFINSEMTEQEQERPPKRGREKDSEEVWNVVSRKSKRFGRMSQEGDLVRIAEDLIEVSLTCTEKLPKQFGLAKLLKSENIKNIIRVKYVNSYKVIIQFSCEVSAETILQSKKLNEGGYKVQKTLDINQSYGVIHDIDMELNDEEVMEGLSGNVEILGVKRLKRRNSKDGHWELGESVRVTFKGSSLPSYIYIYDMRTQVHSYTFPVTQCSRCWRFGHTLNMCPSLKTICPKCTKHHANCDTTQFKCNNCSGRHMAMAKICPVFKKEKTIRDLMSEFNCSYKKALMLYTPPSNVFLSRDEEFPNLVNNIEDPSVKESTRSVEPSTSKDYRAAIVKDLGNENRNKKGKRKHNWSMDYISEEGSDEDVQETISEGREKCKSQSSRSLHDQISWQILLKRLKDAFFDKENIALADKLKGDLNGHHTNWSTKVDVRGRYIFDSMIDKNFISLNDGSCTRIKLVNGLVQKSSPDVTLISADIALKFNWSVLNESLGSDHLMIKINTEMSRSLNFRAKRNFRQSDWLRYKDNAAKEFAEYILDVNNLQLSYNNFIDIMDNAAKTAIPVTKICEDPVRKHKFSPKSYWNQDMSKAVAERRRALAEFRRNPTPDNLTLLNCKIKRARSIIRRGYLKSFREFCTNIDSVTSTNDMWAKMKWFKGNVAAKDVISREKAYELLCKLTPAQVTPQSPEFGLNNNVLSIPISLQELNNAVKRSDSAPGFDDISYSMYADDIVVYFGHKNVSEMTNTIQEALNMLNCILGDIGLDISQRKTKFCVFHRGRRDNGSKSEDGCGAAFFDPQLNIKLPVKLNSNISIMHCELMAIAEALSYVDSVNNSQFLILSDSKSALFHLARLPSRNRGLPIAYSILDSICKLKVKNKTVQIQWIPSHVGIEGNEEADRWAKYAVLNADGMLGARSTPVAGRPGIAVPPGLA</sequence>
<evidence type="ECO:0000313" key="2">
    <source>
        <dbReference type="EMBL" id="CAK1555822.1"/>
    </source>
</evidence>
<organism evidence="2 3">
    <name type="scientific">Leptosia nina</name>
    <dbReference type="NCBI Taxonomy" id="320188"/>
    <lineage>
        <taxon>Eukaryota</taxon>
        <taxon>Metazoa</taxon>
        <taxon>Ecdysozoa</taxon>
        <taxon>Arthropoda</taxon>
        <taxon>Hexapoda</taxon>
        <taxon>Insecta</taxon>
        <taxon>Pterygota</taxon>
        <taxon>Neoptera</taxon>
        <taxon>Endopterygota</taxon>
        <taxon>Lepidoptera</taxon>
        <taxon>Glossata</taxon>
        <taxon>Ditrysia</taxon>
        <taxon>Papilionoidea</taxon>
        <taxon>Pieridae</taxon>
        <taxon>Pierinae</taxon>
        <taxon>Leptosia</taxon>
    </lineage>
</organism>
<accession>A0AAV1K5V8</accession>
<gene>
    <name evidence="2" type="ORF">LNINA_LOCUS14609</name>
</gene>
<evidence type="ECO:0000259" key="1">
    <source>
        <dbReference type="PROSITE" id="PS50879"/>
    </source>
</evidence>
<dbReference type="InterPro" id="IPR036397">
    <property type="entry name" value="RNaseH_sf"/>
</dbReference>
<keyword evidence="3" id="KW-1185">Reference proteome</keyword>
<dbReference type="Gene3D" id="3.30.420.10">
    <property type="entry name" value="Ribonuclease H-like superfamily/Ribonuclease H"/>
    <property type="match status" value="1"/>
</dbReference>
<dbReference type="PROSITE" id="PS50879">
    <property type="entry name" value="RNASE_H_1"/>
    <property type="match status" value="1"/>
</dbReference>
<dbReference type="Pfam" id="PF14529">
    <property type="entry name" value="Exo_endo_phos_2"/>
    <property type="match status" value="1"/>
</dbReference>
<comment type="caution">
    <text evidence="2">The sequence shown here is derived from an EMBL/GenBank/DDBJ whole genome shotgun (WGS) entry which is preliminary data.</text>
</comment>
<protein>
    <recommendedName>
        <fullName evidence="1">RNase H type-1 domain-containing protein</fullName>
    </recommendedName>
</protein>
<dbReference type="Gene3D" id="3.60.10.10">
    <property type="entry name" value="Endonuclease/exonuclease/phosphatase"/>
    <property type="match status" value="1"/>
</dbReference>
<dbReference type="GO" id="GO:0004523">
    <property type="term" value="F:RNA-DNA hybrid ribonuclease activity"/>
    <property type="evidence" value="ECO:0007669"/>
    <property type="project" value="InterPro"/>
</dbReference>
<dbReference type="Proteomes" id="UP001497472">
    <property type="component" value="Unassembled WGS sequence"/>
</dbReference>
<dbReference type="Pfam" id="PF00075">
    <property type="entry name" value="RNase_H"/>
    <property type="match status" value="1"/>
</dbReference>
<dbReference type="CDD" id="cd09276">
    <property type="entry name" value="Rnase_HI_RT_non_LTR"/>
    <property type="match status" value="1"/>
</dbReference>
<dbReference type="SUPFAM" id="SSF53098">
    <property type="entry name" value="Ribonuclease H-like"/>
    <property type="match status" value="1"/>
</dbReference>
<dbReference type="SUPFAM" id="SSF56219">
    <property type="entry name" value="DNase I-like"/>
    <property type="match status" value="1"/>
</dbReference>
<evidence type="ECO:0000313" key="3">
    <source>
        <dbReference type="Proteomes" id="UP001497472"/>
    </source>
</evidence>
<dbReference type="PANTHER" id="PTHR36688:SF2">
    <property type="entry name" value="ENDONUCLEASE_EXONUCLEASE_PHOSPHATASE DOMAIN-CONTAINING PROTEIN"/>
    <property type="match status" value="1"/>
</dbReference>
<dbReference type="AlphaFoldDB" id="A0AAV1K5V8"/>
<reference evidence="2 3" key="1">
    <citation type="submission" date="2023-11" db="EMBL/GenBank/DDBJ databases">
        <authorList>
            <person name="Okamura Y."/>
        </authorList>
    </citation>
    <scope>NUCLEOTIDE SEQUENCE [LARGE SCALE GENOMIC DNA]</scope>
</reference>
<dbReference type="InterPro" id="IPR036691">
    <property type="entry name" value="Endo/exonu/phosph_ase_sf"/>
</dbReference>
<dbReference type="InterPro" id="IPR012337">
    <property type="entry name" value="RNaseH-like_sf"/>
</dbReference>
<name>A0AAV1K5V8_9NEOP</name>
<dbReference type="InterPro" id="IPR002156">
    <property type="entry name" value="RNaseH_domain"/>
</dbReference>
<dbReference type="InterPro" id="IPR005135">
    <property type="entry name" value="Endo/exonuclease/phosphatase"/>
</dbReference>
<feature type="domain" description="RNase H type-1" evidence="1">
    <location>
        <begin position="798"/>
        <end position="935"/>
    </location>
</feature>
<dbReference type="PANTHER" id="PTHR36688">
    <property type="entry name" value="ENDO/EXONUCLEASE/PHOSPHATASE DOMAIN-CONTAINING PROTEIN"/>
    <property type="match status" value="1"/>
</dbReference>
<dbReference type="EMBL" id="CAVLEF010000280">
    <property type="protein sequence ID" value="CAK1555822.1"/>
    <property type="molecule type" value="Genomic_DNA"/>
</dbReference>
<proteinExistence type="predicted"/>
<dbReference type="InterPro" id="IPR052560">
    <property type="entry name" value="RdDP_mobile_element"/>
</dbReference>